<dbReference type="OrthoDB" id="1577640at2759"/>
<evidence type="ECO:0000259" key="5">
    <source>
        <dbReference type="PROSITE" id="PS51382"/>
    </source>
</evidence>
<dbReference type="Pfam" id="PF00023">
    <property type="entry name" value="Ank"/>
    <property type="match status" value="1"/>
</dbReference>
<dbReference type="InterPro" id="IPR036770">
    <property type="entry name" value="Ankyrin_rpt-contain_sf"/>
</dbReference>
<dbReference type="PANTHER" id="PTHR24123:SF122">
    <property type="entry name" value="PHOSPHATE SYSTEM POSITIVE REGULATORY PROTEIN PHO81"/>
    <property type="match status" value="1"/>
</dbReference>
<feature type="region of interest" description="Disordered" evidence="4">
    <location>
        <begin position="626"/>
        <end position="646"/>
    </location>
</feature>
<feature type="domain" description="GP-PDE" evidence="6">
    <location>
        <begin position="833"/>
        <end position="1145"/>
    </location>
</feature>
<dbReference type="EMBL" id="HE576757">
    <property type="protein sequence ID" value="CCC70542.1"/>
    <property type="molecule type" value="Genomic_DNA"/>
</dbReference>
<dbReference type="CDD" id="cd14483">
    <property type="entry name" value="SPX_PHO81_NUC-2_like"/>
    <property type="match status" value="1"/>
</dbReference>
<dbReference type="Proteomes" id="UP000001640">
    <property type="component" value="Chromosome 6"/>
</dbReference>
<dbReference type="eggNOG" id="KOG0504">
    <property type="taxonomic scope" value="Eukaryota"/>
</dbReference>
<dbReference type="GO" id="GO:0016036">
    <property type="term" value="P:cellular response to phosphate starvation"/>
    <property type="evidence" value="ECO:0007669"/>
    <property type="project" value="EnsemblFungi"/>
</dbReference>
<dbReference type="GeneID" id="96904191"/>
<feature type="compositionally biased region" description="Low complexity" evidence="4">
    <location>
        <begin position="216"/>
        <end position="229"/>
    </location>
</feature>
<dbReference type="PROSITE" id="PS51382">
    <property type="entry name" value="SPX"/>
    <property type="match status" value="1"/>
</dbReference>
<dbReference type="InterPro" id="IPR004331">
    <property type="entry name" value="SPX_dom"/>
</dbReference>
<dbReference type="GO" id="GO:0000425">
    <property type="term" value="P:pexophagy"/>
    <property type="evidence" value="ECO:0007669"/>
    <property type="project" value="EnsemblFungi"/>
</dbReference>
<feature type="region of interest" description="Disordered" evidence="4">
    <location>
        <begin position="208"/>
        <end position="229"/>
    </location>
</feature>
<dbReference type="STRING" id="1064592.G0VGC2"/>
<evidence type="ECO:0000313" key="7">
    <source>
        <dbReference type="EMBL" id="CCC70542.1"/>
    </source>
</evidence>
<feature type="domain" description="SPX" evidence="5">
    <location>
        <begin position="1"/>
        <end position="175"/>
    </location>
</feature>
<dbReference type="GO" id="GO:0006796">
    <property type="term" value="P:phosphate-containing compound metabolic process"/>
    <property type="evidence" value="ECO:0007669"/>
    <property type="project" value="EnsemblFungi"/>
</dbReference>
<evidence type="ECO:0000259" key="6">
    <source>
        <dbReference type="PROSITE" id="PS51704"/>
    </source>
</evidence>
<evidence type="ECO:0008006" key="9">
    <source>
        <dbReference type="Google" id="ProtNLM"/>
    </source>
</evidence>
<dbReference type="eggNOG" id="KOG1161">
    <property type="taxonomic scope" value="Eukaryota"/>
</dbReference>
<dbReference type="GO" id="GO:0004861">
    <property type="term" value="F:cyclin-dependent protein serine/threonine kinase inhibitor activity"/>
    <property type="evidence" value="ECO:0007669"/>
    <property type="project" value="EnsemblFungi"/>
</dbReference>
<dbReference type="SUPFAM" id="SSF51695">
    <property type="entry name" value="PLC-like phosphodiesterases"/>
    <property type="match status" value="1"/>
</dbReference>
<dbReference type="InterPro" id="IPR002110">
    <property type="entry name" value="Ankyrin_rpt"/>
</dbReference>
<dbReference type="HOGENOM" id="CLU_002842_1_0_1"/>
<dbReference type="InterPro" id="IPR017946">
    <property type="entry name" value="PLC-like_Pdiesterase_TIM-brl"/>
</dbReference>
<dbReference type="OMA" id="LCTALNW"/>
<dbReference type="Gene3D" id="3.20.20.190">
    <property type="entry name" value="Phosphatidylinositol (PI) phosphodiesterase"/>
    <property type="match status" value="1"/>
</dbReference>
<protein>
    <recommendedName>
        <fullName evidence="9">Phosphate system positive regulatory protein PHO81</fullName>
    </recommendedName>
</protein>
<evidence type="ECO:0000313" key="8">
    <source>
        <dbReference type="Proteomes" id="UP000001640"/>
    </source>
</evidence>
<dbReference type="InterPro" id="IPR030395">
    <property type="entry name" value="GP_PDE_dom"/>
</dbReference>
<dbReference type="PANTHER" id="PTHR24123">
    <property type="entry name" value="ANKYRIN REPEAT-CONTAINING"/>
    <property type="match status" value="1"/>
</dbReference>
<dbReference type="GO" id="GO:0008081">
    <property type="term" value="F:phosphoric diester hydrolase activity"/>
    <property type="evidence" value="ECO:0007669"/>
    <property type="project" value="InterPro"/>
</dbReference>
<dbReference type="GO" id="GO:0006629">
    <property type="term" value="P:lipid metabolic process"/>
    <property type="evidence" value="ECO:0007669"/>
    <property type="project" value="InterPro"/>
</dbReference>
<reference key="2">
    <citation type="submission" date="2011-08" db="EMBL/GenBank/DDBJ databases">
        <title>Genome sequence of Naumovozyma castellii.</title>
        <authorList>
            <person name="Gordon J.L."/>
            <person name="Armisen D."/>
            <person name="Proux-Wera E."/>
            <person name="OhEigeartaigh S.S."/>
            <person name="Byrne K.P."/>
            <person name="Wolfe K.H."/>
        </authorList>
    </citation>
    <scope>NUCLEOTIDE SEQUENCE</scope>
    <source>
        <strain>Type strain:CBS 4309</strain>
    </source>
</reference>
<dbReference type="PROSITE" id="PS50297">
    <property type="entry name" value="ANK_REP_REGION"/>
    <property type="match status" value="2"/>
</dbReference>
<feature type="compositionally biased region" description="Low complexity" evidence="4">
    <location>
        <begin position="627"/>
        <end position="646"/>
    </location>
</feature>
<dbReference type="SMART" id="SM00248">
    <property type="entry name" value="ANK"/>
    <property type="match status" value="6"/>
</dbReference>
<reference evidence="7 8" key="1">
    <citation type="journal article" date="2011" name="Proc. Natl. Acad. Sci. U.S.A.">
        <title>Evolutionary erosion of yeast sex chromosomes by mating-type switching accidents.</title>
        <authorList>
            <person name="Gordon J.L."/>
            <person name="Armisen D."/>
            <person name="Proux-Wera E."/>
            <person name="Oheigeartaigh S.S."/>
            <person name="Byrne K.P."/>
            <person name="Wolfe K.H."/>
        </authorList>
    </citation>
    <scope>NUCLEOTIDE SEQUENCE [LARGE SCALE GENOMIC DNA]</scope>
    <source>
        <strain evidence="8">ATCC 76901 / BCRC 22586 / CBS 4309 / NBRC 1992 / NRRL Y-12630</strain>
    </source>
</reference>
<dbReference type="Pfam" id="PF03105">
    <property type="entry name" value="SPX"/>
    <property type="match status" value="1"/>
</dbReference>
<evidence type="ECO:0000256" key="3">
    <source>
        <dbReference type="PROSITE-ProRule" id="PRU00023"/>
    </source>
</evidence>
<dbReference type="Pfam" id="PF25329">
    <property type="entry name" value="C2_GDE1"/>
    <property type="match status" value="1"/>
</dbReference>
<keyword evidence="1" id="KW-0677">Repeat</keyword>
<dbReference type="eggNOG" id="KOG2421">
    <property type="taxonomic scope" value="Eukaryota"/>
</dbReference>
<name>G0VGC2_NAUCA</name>
<gene>
    <name evidence="7" type="primary">NCAS0F00580</name>
    <name evidence="7" type="ordered locus">NCAS_0F00580</name>
</gene>
<dbReference type="PRINTS" id="PR01415">
    <property type="entry name" value="ANKYRIN"/>
</dbReference>
<dbReference type="InParanoid" id="G0VGC2"/>
<keyword evidence="8" id="KW-1185">Reference proteome</keyword>
<organism evidence="7 8">
    <name type="scientific">Naumovozyma castellii</name>
    <name type="common">Yeast</name>
    <name type="synonym">Saccharomyces castellii</name>
    <dbReference type="NCBI Taxonomy" id="27288"/>
    <lineage>
        <taxon>Eukaryota</taxon>
        <taxon>Fungi</taxon>
        <taxon>Dikarya</taxon>
        <taxon>Ascomycota</taxon>
        <taxon>Saccharomycotina</taxon>
        <taxon>Saccharomycetes</taxon>
        <taxon>Saccharomycetales</taxon>
        <taxon>Saccharomycetaceae</taxon>
        <taxon>Naumovozyma</taxon>
    </lineage>
</organism>
<dbReference type="RefSeq" id="XP_003676898.1">
    <property type="nucleotide sequence ID" value="XM_003676850.1"/>
</dbReference>
<dbReference type="PROSITE" id="PS50088">
    <property type="entry name" value="ANK_REPEAT"/>
    <property type="match status" value="2"/>
</dbReference>
<evidence type="ECO:0000256" key="4">
    <source>
        <dbReference type="SAM" id="MobiDB-lite"/>
    </source>
</evidence>
<feature type="repeat" description="ANK" evidence="3">
    <location>
        <begin position="516"/>
        <end position="553"/>
    </location>
</feature>
<dbReference type="InterPro" id="IPR051165">
    <property type="entry name" value="Multifunctional_ANK_Repeat"/>
</dbReference>
<dbReference type="Gene3D" id="1.25.40.20">
    <property type="entry name" value="Ankyrin repeat-containing domain"/>
    <property type="match status" value="2"/>
</dbReference>
<evidence type="ECO:0000256" key="2">
    <source>
        <dbReference type="ARBA" id="ARBA00023043"/>
    </source>
</evidence>
<dbReference type="GO" id="GO:0005634">
    <property type="term" value="C:nucleus"/>
    <property type="evidence" value="ECO:0007669"/>
    <property type="project" value="EnsemblFungi"/>
</dbReference>
<dbReference type="InterPro" id="IPR057506">
    <property type="entry name" value="C2_GPCPD1"/>
</dbReference>
<dbReference type="SUPFAM" id="SSF48403">
    <property type="entry name" value="Ankyrin repeat"/>
    <property type="match status" value="1"/>
</dbReference>
<dbReference type="KEGG" id="ncs:NCAS_0F00580"/>
<proteinExistence type="predicted"/>
<dbReference type="PROSITE" id="PS51704">
    <property type="entry name" value="GP_PDE"/>
    <property type="match status" value="1"/>
</dbReference>
<keyword evidence="2 3" id="KW-0040">ANK repeat</keyword>
<feature type="repeat" description="ANK" evidence="3">
    <location>
        <begin position="555"/>
        <end position="587"/>
    </location>
</feature>
<accession>G0VGC2</accession>
<sequence>MKFGKYLESRQLELPDYNGHFIDYKSLKKLIKQLVVSPSILAGSSLAEDTTHFDLDSIDETIIYQRLQENKSTFFFRLDRELEKINSFYMEKELDLTVKFNILNSKFQDYCQVGQQIVSKKNSNSFRNIYDAFLKLQTDLNELEQYIELNRTGFSKALKKWDKRSHSHEKEFYLATVVTVQPIFTRNKVAQLNDATLTILMELNDMQNNSPPSRVNNDNDSNKINNIRNASTDDTDKIVMDRLRTPNQQTTDTLLEDTEEKIDHWYIEVINTSNLRDETRRRDLLSTFIELHIKKELENVSNTIDVDTILKGWITRLFFLLMSSNMTDESLFEFYKSAKQYINLSYCDEADQVYSRKNILHEACNCPRQSRIFILQDAIQQFEEGKFSLESLKALLNAKDIHLRIPLHYACEGGKLDFVQLLLQTKLMNSVNTPDNVMQTPLLLALINNHLEIMKLLLQEEQLTLESLPSSSSSSSSSSSLKYLSPLNVACQYNNFEAAELLLAADINLLNVSDTKGLTPLHIVAKNGTNETNSRKLVQLLIQKGANPNALDTFNKWTPIFYAIQRGQREIVDELLKNGADLAIKDDENRSPLHLTIWESNIQVLNTLLPYLKKQSVPRIDTVASLSKPPVQQQQQQIDSSIPDIDNLSDLDEEDMDDGYKDVSEFTLPPPIIPLRKYGHNFLEKKILVKISLPMGNDCIQLNKDKNLILATPGRVTITPNISDMLPRNIILPIGKDIEEGSEEINITGETGQIIFQVDSLKDFAIDFEIFPIFGSKLIAKSAAMSQLFNNVNLLNSIRTLTLPLFDTRLNTIGSFLFQFQIIFPYPGKPLQITKYEPYWKSTNTGSSNNADSIKNDQHQLITSSSLGGTFVNIKIYGLNDGTIICASDLYLKGKMNMFLNDLTRDQLETMCGYDITDVPSVVEDEQDLQSLLISRIFQFDSLLSRLPKWMQLVFEVCYPTQNERENIPVKMSRYMDMNKYIDGILHIIFEHERELRHSGGNIRSIVFQSVNSNICSILNWKQPNFPVFLSLNSILVPVLPETNFRSNTPNRLLKMEVNKDKCESWDKIGIHSMVDFSVSNNLLGIIIPAGILELCPSIVSSIKKRGLLLVGSYEDKTVNMSILNEMPLMNGLQGNSELIFKEDINMY</sequence>
<dbReference type="Pfam" id="PF12796">
    <property type="entry name" value="Ank_2"/>
    <property type="match status" value="2"/>
</dbReference>
<dbReference type="AlphaFoldDB" id="G0VGC2"/>
<dbReference type="FunCoup" id="G0VGC2">
    <property type="interactions" value="246"/>
</dbReference>
<evidence type="ECO:0000256" key="1">
    <source>
        <dbReference type="ARBA" id="ARBA00022737"/>
    </source>
</evidence>